<dbReference type="GO" id="GO:0046583">
    <property type="term" value="F:monoatomic cation efflux transmembrane transporter activity"/>
    <property type="evidence" value="ECO:0007669"/>
    <property type="project" value="TreeGrafter"/>
</dbReference>
<comment type="function">
    <text evidence="1">Efflux system for nickel and cobalt.</text>
</comment>
<name>A0A3B0VYA9_9ZZZZ</name>
<keyword evidence="11" id="KW-0472">Membrane</keyword>
<keyword evidence="4" id="KW-0813">Transport</keyword>
<evidence type="ECO:0000256" key="6">
    <source>
        <dbReference type="ARBA" id="ARBA00022596"/>
    </source>
</evidence>
<dbReference type="PANTHER" id="PTHR40659:SF1">
    <property type="entry name" value="NICKEL_COBALT EFFLUX SYSTEM RCNA"/>
    <property type="match status" value="1"/>
</dbReference>
<evidence type="ECO:0000256" key="7">
    <source>
        <dbReference type="ARBA" id="ARBA00022692"/>
    </source>
</evidence>
<evidence type="ECO:0000256" key="11">
    <source>
        <dbReference type="ARBA" id="ARBA00023136"/>
    </source>
</evidence>
<protein>
    <recommendedName>
        <fullName evidence="14">Nickel/cobalt efflux system</fullName>
    </recommendedName>
</protein>
<proteinExistence type="predicted"/>
<evidence type="ECO:0000256" key="2">
    <source>
        <dbReference type="ARBA" id="ARBA00004651"/>
    </source>
</evidence>
<keyword evidence="9" id="KW-0406">Ion transport</keyword>
<evidence type="ECO:0000256" key="8">
    <source>
        <dbReference type="ARBA" id="ARBA00022989"/>
    </source>
</evidence>
<comment type="subcellular location">
    <subcellularLocation>
        <location evidence="2">Cell membrane</location>
        <topology evidence="2">Multi-pass membrane protein</topology>
    </subcellularLocation>
</comment>
<sequence length="69" mass="7174">MSSDLMLYSGAMILGALHAFEPGHGKTLIAAYMIGTKGRAVDGILLGLIVTFTHTFSVIILGIAAKLLA</sequence>
<dbReference type="EMBL" id="UOEX01000205">
    <property type="protein sequence ID" value="VAW37256.1"/>
    <property type="molecule type" value="Genomic_DNA"/>
</dbReference>
<dbReference type="GO" id="GO:0005886">
    <property type="term" value="C:plasma membrane"/>
    <property type="evidence" value="ECO:0007669"/>
    <property type="project" value="UniProtKB-SubCell"/>
</dbReference>
<evidence type="ECO:0000256" key="12">
    <source>
        <dbReference type="ARBA" id="ARBA00023285"/>
    </source>
</evidence>
<evidence type="ECO:0000256" key="3">
    <source>
        <dbReference type="ARBA" id="ARBA00022426"/>
    </source>
</evidence>
<dbReference type="InterPro" id="IPR051224">
    <property type="entry name" value="NiCoT_RcnA"/>
</dbReference>
<keyword evidence="5" id="KW-1003">Cell membrane</keyword>
<keyword evidence="3" id="KW-0171">Cobalt transport</keyword>
<evidence type="ECO:0000256" key="1">
    <source>
        <dbReference type="ARBA" id="ARBA00002510"/>
    </source>
</evidence>
<evidence type="ECO:0008006" key="14">
    <source>
        <dbReference type="Google" id="ProtNLM"/>
    </source>
</evidence>
<keyword evidence="10" id="KW-0921">Nickel transport</keyword>
<dbReference type="GO" id="GO:0006824">
    <property type="term" value="P:cobalt ion transport"/>
    <property type="evidence" value="ECO:0007669"/>
    <property type="project" value="UniProtKB-KW"/>
</dbReference>
<feature type="non-terminal residue" evidence="13">
    <location>
        <position position="69"/>
    </location>
</feature>
<keyword evidence="8" id="KW-1133">Transmembrane helix</keyword>
<evidence type="ECO:0000256" key="9">
    <source>
        <dbReference type="ARBA" id="ARBA00023065"/>
    </source>
</evidence>
<dbReference type="GO" id="GO:0032025">
    <property type="term" value="P:response to cobalt ion"/>
    <property type="evidence" value="ECO:0007669"/>
    <property type="project" value="TreeGrafter"/>
</dbReference>
<evidence type="ECO:0000256" key="4">
    <source>
        <dbReference type="ARBA" id="ARBA00022448"/>
    </source>
</evidence>
<keyword evidence="12" id="KW-0170">Cobalt</keyword>
<dbReference type="GO" id="GO:0015099">
    <property type="term" value="F:nickel cation transmembrane transporter activity"/>
    <property type="evidence" value="ECO:0007669"/>
    <property type="project" value="InterPro"/>
</dbReference>
<evidence type="ECO:0000313" key="13">
    <source>
        <dbReference type="EMBL" id="VAW37256.1"/>
    </source>
</evidence>
<keyword evidence="7" id="KW-0812">Transmembrane</keyword>
<evidence type="ECO:0000256" key="5">
    <source>
        <dbReference type="ARBA" id="ARBA00022475"/>
    </source>
</evidence>
<organism evidence="13">
    <name type="scientific">hydrothermal vent metagenome</name>
    <dbReference type="NCBI Taxonomy" id="652676"/>
    <lineage>
        <taxon>unclassified sequences</taxon>
        <taxon>metagenomes</taxon>
        <taxon>ecological metagenomes</taxon>
    </lineage>
</organism>
<reference evidence="13" key="1">
    <citation type="submission" date="2018-06" db="EMBL/GenBank/DDBJ databases">
        <authorList>
            <person name="Zhirakovskaya E."/>
        </authorList>
    </citation>
    <scope>NUCLEOTIDE SEQUENCE</scope>
</reference>
<dbReference type="GO" id="GO:0010045">
    <property type="term" value="P:response to nickel cation"/>
    <property type="evidence" value="ECO:0007669"/>
    <property type="project" value="TreeGrafter"/>
</dbReference>
<keyword evidence="6" id="KW-0533">Nickel</keyword>
<dbReference type="PANTHER" id="PTHR40659">
    <property type="entry name" value="NICKEL/COBALT EFFLUX SYSTEM RCNA"/>
    <property type="match status" value="1"/>
</dbReference>
<accession>A0A3B0VYA9</accession>
<dbReference type="InterPro" id="IPR011541">
    <property type="entry name" value="Ni/Co_transpt_high_affinity"/>
</dbReference>
<dbReference type="Pfam" id="PF03824">
    <property type="entry name" value="NicO"/>
    <property type="match status" value="1"/>
</dbReference>
<gene>
    <name evidence="13" type="ORF">MNBD_DELTA03-1535</name>
</gene>
<dbReference type="AlphaFoldDB" id="A0A3B0VYA9"/>
<evidence type="ECO:0000256" key="10">
    <source>
        <dbReference type="ARBA" id="ARBA00023112"/>
    </source>
</evidence>